<proteinExistence type="predicted"/>
<feature type="transmembrane region" description="Helical" evidence="2">
    <location>
        <begin position="441"/>
        <end position="461"/>
    </location>
</feature>
<feature type="transmembrane region" description="Helical" evidence="2">
    <location>
        <begin position="241"/>
        <end position="260"/>
    </location>
</feature>
<name>A0ABS5EUX3_9PROT</name>
<feature type="region of interest" description="Disordered" evidence="1">
    <location>
        <begin position="1"/>
        <end position="35"/>
    </location>
</feature>
<keyword evidence="2" id="KW-0472">Membrane</keyword>
<comment type="caution">
    <text evidence="3">The sequence shown here is derived from an EMBL/GenBank/DDBJ whole genome shotgun (WGS) entry which is preliminary data.</text>
</comment>
<dbReference type="RefSeq" id="WP_211851692.1">
    <property type="nucleotide sequence ID" value="NZ_JAAGBB010000006.1"/>
</dbReference>
<feature type="transmembrane region" description="Helical" evidence="2">
    <location>
        <begin position="153"/>
        <end position="171"/>
    </location>
</feature>
<feature type="transmembrane region" description="Helical" evidence="2">
    <location>
        <begin position="402"/>
        <end position="429"/>
    </location>
</feature>
<organism evidence="3 4">
    <name type="scientific">Plastoroseomonas hellenica</name>
    <dbReference type="NCBI Taxonomy" id="2687306"/>
    <lineage>
        <taxon>Bacteria</taxon>
        <taxon>Pseudomonadati</taxon>
        <taxon>Pseudomonadota</taxon>
        <taxon>Alphaproteobacteria</taxon>
        <taxon>Acetobacterales</taxon>
        <taxon>Acetobacteraceae</taxon>
        <taxon>Plastoroseomonas</taxon>
    </lineage>
</organism>
<evidence type="ECO:0000256" key="1">
    <source>
        <dbReference type="SAM" id="MobiDB-lite"/>
    </source>
</evidence>
<evidence type="ECO:0008006" key="5">
    <source>
        <dbReference type="Google" id="ProtNLM"/>
    </source>
</evidence>
<dbReference type="Proteomes" id="UP001196870">
    <property type="component" value="Unassembled WGS sequence"/>
</dbReference>
<evidence type="ECO:0000256" key="2">
    <source>
        <dbReference type="SAM" id="Phobius"/>
    </source>
</evidence>
<evidence type="ECO:0000313" key="3">
    <source>
        <dbReference type="EMBL" id="MBR0664100.1"/>
    </source>
</evidence>
<protein>
    <recommendedName>
        <fullName evidence="5">Glycosyltransferase RgtA/B/C/D-like domain-containing protein</fullName>
    </recommendedName>
</protein>
<feature type="transmembrane region" description="Helical" evidence="2">
    <location>
        <begin position="121"/>
        <end position="141"/>
    </location>
</feature>
<feature type="transmembrane region" description="Helical" evidence="2">
    <location>
        <begin position="467"/>
        <end position="487"/>
    </location>
</feature>
<sequence>MNAAKFRPSDVPIGPYRPATGSEAPSGMTAEGATSGSGRWPDTFAVAAASSLLAVLAVTTFGVVATPDTPAYLHYAELLRGGPLPSGEDLLRSGFQPTALFRTPGYPGLIAAVQYLDPSHWMAILITIQIAAQAAVAAAAHRAGLALRLGRRLALAAALMPATGFAAIAQIMVLTDAVYAALVTLALLLLLRAGLAGGRILPVLAAGLLLAAATTVREVTPFLALLFLPAAAIAAGPRRRLVGMGLLAGPIVLATGWIMLSHHARSGHAVLSTTRQIVMVQALLPALKRGVAIYHGDDLYDRTARETVVPLGYEGIDILNSRLFEAGLSSPEIAALASARYMRAWREYPLQMMRGIMTRFPARMLWIAFAPVDTVADLHRYSGSARPWFGREAELLRRLGQGSVLAGFLLLALVLGRMVGVAVTIAALAAPLLISRRDARYWPLLAMWLASGAFLAVYLPVHLETRYLLPIIPLLCLLGCAVLHKIWHGMRRNQKVAD</sequence>
<evidence type="ECO:0000313" key="4">
    <source>
        <dbReference type="Proteomes" id="UP001196870"/>
    </source>
</evidence>
<keyword evidence="2" id="KW-1133">Transmembrane helix</keyword>
<dbReference type="EMBL" id="JAAGBB010000006">
    <property type="protein sequence ID" value="MBR0664100.1"/>
    <property type="molecule type" value="Genomic_DNA"/>
</dbReference>
<gene>
    <name evidence="3" type="ORF">GXW71_07000</name>
</gene>
<accession>A0ABS5EUX3</accession>
<keyword evidence="4" id="KW-1185">Reference proteome</keyword>
<feature type="transmembrane region" description="Helical" evidence="2">
    <location>
        <begin position="207"/>
        <end position="235"/>
    </location>
</feature>
<feature type="transmembrane region" description="Helical" evidence="2">
    <location>
        <begin position="44"/>
        <end position="65"/>
    </location>
</feature>
<keyword evidence="2" id="KW-0812">Transmembrane</keyword>
<reference evidence="4" key="1">
    <citation type="journal article" date="2021" name="Syst. Appl. Microbiol.">
        <title>Roseomonas hellenica sp. nov., isolated from roots of wild-growing Alkanna tinctoria.</title>
        <authorList>
            <person name="Rat A."/>
            <person name="Naranjo H.D."/>
            <person name="Lebbe L."/>
            <person name="Cnockaert M."/>
            <person name="Krigas N."/>
            <person name="Grigoriadou K."/>
            <person name="Maloupa E."/>
            <person name="Willems A."/>
        </authorList>
    </citation>
    <scope>NUCLEOTIDE SEQUENCE [LARGE SCALE GENOMIC DNA]</scope>
    <source>
        <strain evidence="4">LMG 31523</strain>
    </source>
</reference>